<dbReference type="AlphaFoldDB" id="A0A196SC70"/>
<comment type="similarity">
    <text evidence="2 6">Belongs to the peroxisomal membrane protein PXMP2/4 family.</text>
</comment>
<dbReference type="InterPro" id="IPR007248">
    <property type="entry name" value="Mpv17_PMP22"/>
</dbReference>
<dbReference type="OrthoDB" id="430207at2759"/>
<accession>A0A196SC70</accession>
<evidence type="ECO:0000313" key="7">
    <source>
        <dbReference type="EMBL" id="OAO13609.1"/>
    </source>
</evidence>
<evidence type="ECO:0000256" key="5">
    <source>
        <dbReference type="ARBA" id="ARBA00023136"/>
    </source>
</evidence>
<evidence type="ECO:0000256" key="4">
    <source>
        <dbReference type="ARBA" id="ARBA00022989"/>
    </source>
</evidence>
<sequence length="171" mass="19269">MSFFKTGTWYLLRNMGFVSASMFAGDWVCQKILHPNEPWNKRQSINLGITGFFVTGPMNHGVFLLLEKMFAGTSARAIVYKMLGSCVLAAPQMSITFSSVVLLNGGGWEDMKKKVKQDIPETWVAGNVFWVPINFIQYKFTPLYYRATVGGVCGTFWNIYLAKQSAKPIKE</sequence>
<dbReference type="STRING" id="478820.A0A196SC70"/>
<evidence type="ECO:0000256" key="2">
    <source>
        <dbReference type="ARBA" id="ARBA00006824"/>
    </source>
</evidence>
<comment type="caution">
    <text evidence="7">The sequence shown here is derived from an EMBL/GenBank/DDBJ whole genome shotgun (WGS) entry which is preliminary data.</text>
</comment>
<evidence type="ECO:0000256" key="6">
    <source>
        <dbReference type="RuleBase" id="RU363053"/>
    </source>
</evidence>
<name>A0A196SC70_BLAHN</name>
<gene>
    <name evidence="7" type="ORF">AV274_4716</name>
</gene>
<dbReference type="Pfam" id="PF04117">
    <property type="entry name" value="Mpv17_PMP22"/>
    <property type="match status" value="1"/>
</dbReference>
<feature type="transmembrane region" description="Helical" evidence="6">
    <location>
        <begin position="12"/>
        <end position="33"/>
    </location>
</feature>
<dbReference type="GO" id="GO:0016020">
    <property type="term" value="C:membrane"/>
    <property type="evidence" value="ECO:0007669"/>
    <property type="project" value="UniProtKB-SubCell"/>
</dbReference>
<reference evidence="7 8" key="1">
    <citation type="submission" date="2016-05" db="EMBL/GenBank/DDBJ databases">
        <title>Nuclear genome of Blastocystis sp. subtype 1 NandII.</title>
        <authorList>
            <person name="Gentekaki E."/>
            <person name="Curtis B."/>
            <person name="Stairs C."/>
            <person name="Eme L."/>
            <person name="Herman E."/>
            <person name="Klimes V."/>
            <person name="Arias M.C."/>
            <person name="Elias M."/>
            <person name="Hilliou F."/>
            <person name="Klute M."/>
            <person name="Malik S.-B."/>
            <person name="Pightling A."/>
            <person name="Rachubinski R."/>
            <person name="Salas D."/>
            <person name="Schlacht A."/>
            <person name="Suga H."/>
            <person name="Archibald J."/>
            <person name="Ball S.G."/>
            <person name="Clark G."/>
            <person name="Dacks J."/>
            <person name="Van Der Giezen M."/>
            <person name="Tsaousis A."/>
            <person name="Roger A."/>
        </authorList>
    </citation>
    <scope>NUCLEOTIDE SEQUENCE [LARGE SCALE GENOMIC DNA]</scope>
    <source>
        <strain evidence="8">ATCC 50177 / NandII</strain>
    </source>
</reference>
<organism evidence="7 8">
    <name type="scientific">Blastocystis sp. subtype 1 (strain ATCC 50177 / NandII)</name>
    <dbReference type="NCBI Taxonomy" id="478820"/>
    <lineage>
        <taxon>Eukaryota</taxon>
        <taxon>Sar</taxon>
        <taxon>Stramenopiles</taxon>
        <taxon>Bigyra</taxon>
        <taxon>Opalozoa</taxon>
        <taxon>Opalinata</taxon>
        <taxon>Blastocystidae</taxon>
        <taxon>Blastocystis</taxon>
    </lineage>
</organism>
<keyword evidence="3 6" id="KW-0812">Transmembrane</keyword>
<evidence type="ECO:0000313" key="8">
    <source>
        <dbReference type="Proteomes" id="UP000078348"/>
    </source>
</evidence>
<keyword evidence="4 6" id="KW-1133">Transmembrane helix</keyword>
<dbReference type="EMBL" id="LXWW01000363">
    <property type="protein sequence ID" value="OAO13609.1"/>
    <property type="molecule type" value="Genomic_DNA"/>
</dbReference>
<keyword evidence="8" id="KW-1185">Reference proteome</keyword>
<keyword evidence="5 6" id="KW-0472">Membrane</keyword>
<dbReference type="PANTHER" id="PTHR11266">
    <property type="entry name" value="PEROXISOMAL MEMBRANE PROTEIN 2, PXMP2 MPV17"/>
    <property type="match status" value="1"/>
</dbReference>
<feature type="transmembrane region" description="Helical" evidence="6">
    <location>
        <begin position="143"/>
        <end position="162"/>
    </location>
</feature>
<comment type="subcellular location">
    <subcellularLocation>
        <location evidence="1">Membrane</location>
        <topology evidence="1">Multi-pass membrane protein</topology>
    </subcellularLocation>
</comment>
<dbReference type="Proteomes" id="UP000078348">
    <property type="component" value="Unassembled WGS sequence"/>
</dbReference>
<proteinExistence type="inferred from homology"/>
<protein>
    <submittedName>
        <fullName evidence="7">Integral membrane protein-like protein</fullName>
    </submittedName>
</protein>
<evidence type="ECO:0000256" key="3">
    <source>
        <dbReference type="ARBA" id="ARBA00022692"/>
    </source>
</evidence>
<dbReference type="GO" id="GO:0005737">
    <property type="term" value="C:cytoplasm"/>
    <property type="evidence" value="ECO:0007669"/>
    <property type="project" value="TreeGrafter"/>
</dbReference>
<evidence type="ECO:0000256" key="1">
    <source>
        <dbReference type="ARBA" id="ARBA00004141"/>
    </source>
</evidence>
<feature type="transmembrane region" description="Helical" evidence="6">
    <location>
        <begin position="78"/>
        <end position="103"/>
    </location>
</feature>
<feature type="transmembrane region" description="Helical" evidence="6">
    <location>
        <begin position="45"/>
        <end position="66"/>
    </location>
</feature>